<feature type="transmembrane region" description="Helical" evidence="6">
    <location>
        <begin position="73"/>
        <end position="93"/>
    </location>
</feature>
<evidence type="ECO:0000256" key="1">
    <source>
        <dbReference type="ARBA" id="ARBA00004141"/>
    </source>
</evidence>
<feature type="transmembrane region" description="Helical" evidence="6">
    <location>
        <begin position="105"/>
        <end position="124"/>
    </location>
</feature>
<dbReference type="GO" id="GO:0015171">
    <property type="term" value="F:amino acid transmembrane transporter activity"/>
    <property type="evidence" value="ECO:0007669"/>
    <property type="project" value="TreeGrafter"/>
</dbReference>
<feature type="transmembrane region" description="Helical" evidence="6">
    <location>
        <begin position="161"/>
        <end position="181"/>
    </location>
</feature>
<dbReference type="OrthoDB" id="3900342at2759"/>
<dbReference type="PIRSF" id="PIRSF006060">
    <property type="entry name" value="AA_transporter"/>
    <property type="match status" value="1"/>
</dbReference>
<comment type="subcellular location">
    <subcellularLocation>
        <location evidence="1">Membrane</location>
        <topology evidence="1">Multi-pass membrane protein</topology>
    </subcellularLocation>
</comment>
<dbReference type="Pfam" id="PF13520">
    <property type="entry name" value="AA_permease_2"/>
    <property type="match status" value="1"/>
</dbReference>
<evidence type="ECO:0000256" key="4">
    <source>
        <dbReference type="ARBA" id="ARBA00022989"/>
    </source>
</evidence>
<comment type="caution">
    <text evidence="8">The sequence shown here is derived from an EMBL/GenBank/DDBJ whole genome shotgun (WGS) entry which is preliminary data.</text>
</comment>
<feature type="transmembrane region" description="Helical" evidence="6">
    <location>
        <begin position="384"/>
        <end position="405"/>
    </location>
</feature>
<feature type="transmembrane region" description="Helical" evidence="6">
    <location>
        <begin position="359"/>
        <end position="378"/>
    </location>
</feature>
<dbReference type="Proteomes" id="UP000708148">
    <property type="component" value="Unassembled WGS sequence"/>
</dbReference>
<evidence type="ECO:0000313" key="8">
    <source>
        <dbReference type="EMBL" id="CAD7698533.1"/>
    </source>
</evidence>
<keyword evidence="3 6" id="KW-0812">Transmembrane</keyword>
<dbReference type="PANTHER" id="PTHR43243">
    <property type="entry name" value="INNER MEMBRANE TRANSPORTER YGJI-RELATED"/>
    <property type="match status" value="1"/>
</dbReference>
<feature type="transmembrane region" description="Helical" evidence="6">
    <location>
        <begin position="42"/>
        <end position="61"/>
    </location>
</feature>
<evidence type="ECO:0000256" key="3">
    <source>
        <dbReference type="ARBA" id="ARBA00022692"/>
    </source>
</evidence>
<name>A0A8S1IU30_9CHLO</name>
<evidence type="ECO:0000256" key="5">
    <source>
        <dbReference type="ARBA" id="ARBA00023136"/>
    </source>
</evidence>
<dbReference type="InterPro" id="IPR029485">
    <property type="entry name" value="CAT_C"/>
</dbReference>
<feature type="transmembrane region" description="Helical" evidence="6">
    <location>
        <begin position="188"/>
        <end position="211"/>
    </location>
</feature>
<reference evidence="8" key="1">
    <citation type="submission" date="2020-12" db="EMBL/GenBank/DDBJ databases">
        <authorList>
            <person name="Iha C."/>
        </authorList>
    </citation>
    <scope>NUCLEOTIDE SEQUENCE</scope>
</reference>
<dbReference type="EMBL" id="CAJHUC010000846">
    <property type="protein sequence ID" value="CAD7698533.1"/>
    <property type="molecule type" value="Genomic_DNA"/>
</dbReference>
<comment type="similarity">
    <text evidence="2">Belongs to the amino acid-polyamine-organocation (APC) superfamily. Cationic amino acid transporter (CAT) (TC 2.A.3.3) family.</text>
</comment>
<evidence type="ECO:0000256" key="6">
    <source>
        <dbReference type="SAM" id="Phobius"/>
    </source>
</evidence>
<keyword evidence="9" id="KW-1185">Reference proteome</keyword>
<feature type="transmembrane region" description="Helical" evidence="6">
    <location>
        <begin position="477"/>
        <end position="495"/>
    </location>
</feature>
<dbReference type="Pfam" id="PF13906">
    <property type="entry name" value="AA_permease_C"/>
    <property type="match status" value="1"/>
</dbReference>
<keyword evidence="4 6" id="KW-1133">Transmembrane helix</keyword>
<feature type="transmembrane region" description="Helical" evidence="6">
    <location>
        <begin position="311"/>
        <end position="338"/>
    </location>
</feature>
<evidence type="ECO:0000259" key="7">
    <source>
        <dbReference type="Pfam" id="PF13906"/>
    </source>
</evidence>
<feature type="transmembrane region" description="Helical" evidence="6">
    <location>
        <begin position="136"/>
        <end position="155"/>
    </location>
</feature>
<protein>
    <recommendedName>
        <fullName evidence="7">Cationic amino acid transporter C-terminal domain-containing protein</fullName>
    </recommendedName>
</protein>
<feature type="transmembrane region" description="Helical" evidence="6">
    <location>
        <begin position="231"/>
        <end position="249"/>
    </location>
</feature>
<feature type="transmembrane region" description="Helical" evidence="6">
    <location>
        <begin position="261"/>
        <end position="281"/>
    </location>
</feature>
<keyword evidence="5 6" id="KW-0472">Membrane</keyword>
<proteinExistence type="inferred from homology"/>
<sequence>MGYWSKFRSKAFVAKAVDEGGGKEDGGEDGAGLRKVLSAFDLVMIGVGGILGAGVFVLTGVASSKYAGPSVVLSYAVASLAALFSALCYAEFAVDLPVAGSAYNYISLVFGEFPAWIAAINLIMEYCLSSSTIAKGFTSYFGSLLRFGSGALTINLGDRDIFNLDILAFVLILGLSILLSLGIKASSLFNNVVSGINLLAILFVLCASTPFFRPANFVPFVPFGIKGMIRAASIVFFTYIGFDCVATVAEEVRNPTRDLPIGIVGSLSIVTALYVAMAVAITGLQSYNEIDVNAPFATAFNSFGMRWASEIVSIGAITGIVACLMVTLMGMARIFMVLGRERLLPEWMAKVHNKHKTPLNATIVTGIVSGLPALFLNIDFLAKMVSMGTLFVLCMVNVGVVWRRYFQPFQSTSCKPVIWRLAVMITASIVEGLVLEQDLPIWVWGASIGTWLLSTASFWSLPVAYRATKFALPLQPVIPALGVLLTVHLMCSLGWEAYIRFLVWQALGVTAYLGYCMHQTPDAPGAQEAKVPLMLGEGPSGSNEDAAEYLEEGGHLL</sequence>
<feature type="transmembrane region" description="Helical" evidence="6">
    <location>
        <begin position="501"/>
        <end position="517"/>
    </location>
</feature>
<evidence type="ECO:0000313" key="9">
    <source>
        <dbReference type="Proteomes" id="UP000708148"/>
    </source>
</evidence>
<dbReference type="Gene3D" id="1.20.1740.10">
    <property type="entry name" value="Amino acid/polyamine transporter I"/>
    <property type="match status" value="1"/>
</dbReference>
<dbReference type="GO" id="GO:0005886">
    <property type="term" value="C:plasma membrane"/>
    <property type="evidence" value="ECO:0007669"/>
    <property type="project" value="TreeGrafter"/>
</dbReference>
<organism evidence="8 9">
    <name type="scientific">Ostreobium quekettii</name>
    <dbReference type="NCBI Taxonomy" id="121088"/>
    <lineage>
        <taxon>Eukaryota</taxon>
        <taxon>Viridiplantae</taxon>
        <taxon>Chlorophyta</taxon>
        <taxon>core chlorophytes</taxon>
        <taxon>Ulvophyceae</taxon>
        <taxon>TCBD clade</taxon>
        <taxon>Bryopsidales</taxon>
        <taxon>Ostreobineae</taxon>
        <taxon>Ostreobiaceae</taxon>
        <taxon>Ostreobium</taxon>
    </lineage>
</organism>
<feature type="transmembrane region" description="Helical" evidence="6">
    <location>
        <begin position="417"/>
        <end position="435"/>
    </location>
</feature>
<dbReference type="PANTHER" id="PTHR43243:SF41">
    <property type="entry name" value="CATIONIC AMINO ACID TRANSPORTER 7, CHLOROPLASTIC"/>
    <property type="match status" value="1"/>
</dbReference>
<accession>A0A8S1IU30</accession>
<evidence type="ECO:0000256" key="2">
    <source>
        <dbReference type="ARBA" id="ARBA00008572"/>
    </source>
</evidence>
<feature type="domain" description="Cationic amino acid transporter C-terminal" evidence="7">
    <location>
        <begin position="470"/>
        <end position="519"/>
    </location>
</feature>
<feature type="transmembrane region" description="Helical" evidence="6">
    <location>
        <begin position="441"/>
        <end position="465"/>
    </location>
</feature>
<gene>
    <name evidence="8" type="ORF">OSTQU699_LOCUS3894</name>
</gene>
<dbReference type="AlphaFoldDB" id="A0A8S1IU30"/>
<dbReference type="InterPro" id="IPR002293">
    <property type="entry name" value="AA/rel_permease1"/>
</dbReference>